<dbReference type="SUPFAM" id="SSF48452">
    <property type="entry name" value="TPR-like"/>
    <property type="match status" value="1"/>
</dbReference>
<dbReference type="Pfam" id="PF00515">
    <property type="entry name" value="TPR_1"/>
    <property type="match status" value="1"/>
</dbReference>
<keyword evidence="1" id="KW-0802">TPR repeat</keyword>
<organism evidence="4 5">
    <name type="scientific">Liquidambar formosana</name>
    <name type="common">Formosan gum</name>
    <dbReference type="NCBI Taxonomy" id="63359"/>
    <lineage>
        <taxon>Eukaryota</taxon>
        <taxon>Viridiplantae</taxon>
        <taxon>Streptophyta</taxon>
        <taxon>Embryophyta</taxon>
        <taxon>Tracheophyta</taxon>
        <taxon>Spermatophyta</taxon>
        <taxon>Magnoliopsida</taxon>
        <taxon>eudicotyledons</taxon>
        <taxon>Gunneridae</taxon>
        <taxon>Pentapetalae</taxon>
        <taxon>Saxifragales</taxon>
        <taxon>Altingiaceae</taxon>
        <taxon>Liquidambar</taxon>
    </lineage>
</organism>
<proteinExistence type="predicted"/>
<sequence length="479" mass="53954">MARVPSKHGRDQSLDFQGFLNDLQDWELSLKEKDKKMKPQTPDKEKSVSSSQKIGIVGEDRRPIGKTPTVDHSRNNAGQYDYSRNYDAISRISSSFMNEESTPDAASEKELGNEYFKQKKFKEAIDCYSRSIALSPTAVAYANRAMAYIKIRRFQDAEDDCSEALNLDDRYIKAYSRRAMARKELGKLKESIEDSEFALRLEPHNQEIKKQHAEAKSLYEKEILQRASGALRSPVQGVQKVGKSKMEVNGDVQEISSVSSSSQKTGVTAIEEDHPKVAEKNITPVEEIESKSMRSGNRIKGQVDSSHEDTIRSSSLESVKKNHRIGKQELKTSVQELASRAASRAMVEASKNTTPPNSAYQFEVSWRGLSGDPGLQARFLKAISPNALPQIFKNALSAPILTDIIKCVATFFTDDMDLAVKYLENLTKVSRFDMIIMCLSSQDRADILKIWDEVFCNKAVPIEYAEVLDKLHSRYCPKR</sequence>
<dbReference type="InterPro" id="IPR019734">
    <property type="entry name" value="TPR_rpt"/>
</dbReference>
<dbReference type="InterPro" id="IPR025986">
    <property type="entry name" value="RPAP3-like_C"/>
</dbReference>
<dbReference type="Proteomes" id="UP001415857">
    <property type="component" value="Unassembled WGS sequence"/>
</dbReference>
<evidence type="ECO:0000313" key="4">
    <source>
        <dbReference type="EMBL" id="KAK9292924.1"/>
    </source>
</evidence>
<dbReference type="InterPro" id="IPR011990">
    <property type="entry name" value="TPR-like_helical_dom_sf"/>
</dbReference>
<dbReference type="Gene3D" id="1.25.40.10">
    <property type="entry name" value="Tetratricopeptide repeat domain"/>
    <property type="match status" value="1"/>
</dbReference>
<comment type="caution">
    <text evidence="4">The sequence shown here is derived from an EMBL/GenBank/DDBJ whole genome shotgun (WGS) entry which is preliminary data.</text>
</comment>
<evidence type="ECO:0000256" key="1">
    <source>
        <dbReference type="PROSITE-ProRule" id="PRU00339"/>
    </source>
</evidence>
<dbReference type="AlphaFoldDB" id="A0AAP0SEL8"/>
<evidence type="ECO:0000259" key="3">
    <source>
        <dbReference type="Pfam" id="PF13877"/>
    </source>
</evidence>
<name>A0AAP0SEL8_LIQFO</name>
<dbReference type="Pfam" id="PF13877">
    <property type="entry name" value="RPAP3_C"/>
    <property type="match status" value="1"/>
</dbReference>
<feature type="compositionally biased region" description="Basic and acidic residues" evidence="2">
    <location>
        <begin position="31"/>
        <end position="47"/>
    </location>
</feature>
<keyword evidence="5" id="KW-1185">Reference proteome</keyword>
<feature type="compositionally biased region" description="Basic and acidic residues" evidence="2">
    <location>
        <begin position="58"/>
        <end position="74"/>
    </location>
</feature>
<feature type="repeat" description="TPR" evidence="1">
    <location>
        <begin position="105"/>
        <end position="138"/>
    </location>
</feature>
<dbReference type="PANTHER" id="PTHR47329">
    <property type="entry name" value="OS05G0129900 PROTEIN"/>
    <property type="match status" value="1"/>
</dbReference>
<feature type="region of interest" description="Disordered" evidence="2">
    <location>
        <begin position="31"/>
        <end position="78"/>
    </location>
</feature>
<feature type="region of interest" description="Disordered" evidence="2">
    <location>
        <begin position="291"/>
        <end position="324"/>
    </location>
</feature>
<gene>
    <name evidence="4" type="ORF">L1049_020905</name>
</gene>
<evidence type="ECO:0000313" key="5">
    <source>
        <dbReference type="Proteomes" id="UP001415857"/>
    </source>
</evidence>
<dbReference type="EMBL" id="JBBPBK010000001">
    <property type="protein sequence ID" value="KAK9292924.1"/>
    <property type="molecule type" value="Genomic_DNA"/>
</dbReference>
<reference evidence="4 5" key="1">
    <citation type="journal article" date="2024" name="Plant J.">
        <title>Genome sequences and population genomics reveal climatic adaptation and genomic divergence between two closely related sweetgum species.</title>
        <authorList>
            <person name="Xu W.Q."/>
            <person name="Ren C.Q."/>
            <person name="Zhang X.Y."/>
            <person name="Comes H.P."/>
            <person name="Liu X.H."/>
            <person name="Li Y.G."/>
            <person name="Kettle C.J."/>
            <person name="Jalonen R."/>
            <person name="Gaisberger H."/>
            <person name="Ma Y.Z."/>
            <person name="Qiu Y.X."/>
        </authorList>
    </citation>
    <scope>NUCLEOTIDE SEQUENCE [LARGE SCALE GENOMIC DNA]</scope>
    <source>
        <strain evidence="4">Hangzhou</strain>
    </source>
</reference>
<feature type="repeat" description="TPR" evidence="1">
    <location>
        <begin position="172"/>
        <end position="205"/>
    </location>
</feature>
<evidence type="ECO:0000256" key="2">
    <source>
        <dbReference type="SAM" id="MobiDB-lite"/>
    </source>
</evidence>
<feature type="domain" description="RNA-polymerase II-associated protein 3-like C-terminal" evidence="3">
    <location>
        <begin position="355"/>
        <end position="444"/>
    </location>
</feature>
<dbReference type="SMART" id="SM00028">
    <property type="entry name" value="TPR"/>
    <property type="match status" value="3"/>
</dbReference>
<dbReference type="PROSITE" id="PS50005">
    <property type="entry name" value="TPR"/>
    <property type="match status" value="2"/>
</dbReference>
<dbReference type="PANTHER" id="PTHR47329:SF1">
    <property type="entry name" value="OS05G0129900 PROTEIN"/>
    <property type="match status" value="1"/>
</dbReference>
<protein>
    <recommendedName>
        <fullName evidence="3">RNA-polymerase II-associated protein 3-like C-terminal domain-containing protein</fullName>
    </recommendedName>
</protein>
<accession>A0AAP0SEL8</accession>